<dbReference type="InterPro" id="IPR003661">
    <property type="entry name" value="HisK_dim/P_dom"/>
</dbReference>
<keyword evidence="9" id="KW-0067">ATP-binding</keyword>
<dbReference type="FunFam" id="3.30.565.10:FF:000006">
    <property type="entry name" value="Sensor histidine kinase WalK"/>
    <property type="match status" value="1"/>
</dbReference>
<dbReference type="PANTHER" id="PTHR45453">
    <property type="entry name" value="PHOSPHATE REGULON SENSOR PROTEIN PHOR"/>
    <property type="match status" value="1"/>
</dbReference>
<dbReference type="RefSeq" id="WP_049624517.1">
    <property type="nucleotide sequence ID" value="NZ_JARMRZ010000007.1"/>
</dbReference>
<dbReference type="SUPFAM" id="SSF47384">
    <property type="entry name" value="Homodimeric domain of signal transducing histidine kinase"/>
    <property type="match status" value="1"/>
</dbReference>
<dbReference type="FunFam" id="1.10.287.130:FF:000001">
    <property type="entry name" value="Two-component sensor histidine kinase"/>
    <property type="match status" value="1"/>
</dbReference>
<dbReference type="Gene3D" id="1.10.287.130">
    <property type="match status" value="1"/>
</dbReference>
<dbReference type="PANTHER" id="PTHR45453:SF1">
    <property type="entry name" value="PHOSPHATE REGULON SENSOR PROTEIN PHOR"/>
    <property type="match status" value="1"/>
</dbReference>
<evidence type="ECO:0000256" key="1">
    <source>
        <dbReference type="ARBA" id="ARBA00000085"/>
    </source>
</evidence>
<evidence type="ECO:0000256" key="3">
    <source>
        <dbReference type="ARBA" id="ARBA00012438"/>
    </source>
</evidence>
<dbReference type="Proteomes" id="UP000266922">
    <property type="component" value="Unassembled WGS sequence"/>
</dbReference>
<dbReference type="InterPro" id="IPR035965">
    <property type="entry name" value="PAS-like_dom_sf"/>
</dbReference>
<name>A0A0K9HV91_GEOSE</name>
<dbReference type="Gene3D" id="3.30.565.10">
    <property type="entry name" value="Histidine kinase-like ATPase, C-terminal domain"/>
    <property type="match status" value="1"/>
</dbReference>
<sequence length="583" mass="66419">MDSLRNRLLFWLITLIVTVLIALGLLLGQLLKQFYAETMNKRMEKEAKALAILLENESLEQIRIDLHDMGNELSSRITVLDRNEQVLFDSGRIAAISDEDHERIIRTILRKQQFPRFSVIEKANDVYYYIAPYGRGSERDGYVVLSTPTSSLKKVNQQIWGVLTSSLGMALVVIIALVFKITNQYMRPIEAATKAAFELEKGNYAARVPDGEYKEAGMLVRSINRLARNLQEMSRAREIQTERLHTLIENVGSALLFIDHRGHVHLLNRTFQTYFHLEPSACLYRPYADVLPYRDVVRLIDDIFITETPIRRQMRLTVGIERKHFDVYGAPIIGTNAEWKGIVVVFHDITELKRLEQIRKDFVANVSHELKTPVTSIRGFAETLLDGAMKDEAALEHFLTIILKESERLQTLVEELLDLSKIEQQGFRLNMEDVDVAQVMVEAVAVFRKQAAEKGIDLRAEAPPGLTIRGDRNRLKQILLNLLANALAYTPERGNVAVWAEETDGEVLIHVKDTGIGIEEHEILRIFERFYRVDKARSRNSGGTGLGLSIVKHLVEAHRGYITVASEVGRGTEFTIHFPKPER</sequence>
<dbReference type="GO" id="GO:0005524">
    <property type="term" value="F:ATP binding"/>
    <property type="evidence" value="ECO:0007669"/>
    <property type="project" value="UniProtKB-KW"/>
</dbReference>
<gene>
    <name evidence="12" type="ORF">D9548_02635</name>
</gene>
<keyword evidence="5" id="KW-0597">Phosphoprotein</keyword>
<evidence type="ECO:0000256" key="9">
    <source>
        <dbReference type="ARBA" id="ARBA00022840"/>
    </source>
</evidence>
<accession>A0A0K9HV91</accession>
<dbReference type="Gene3D" id="1.10.8.500">
    <property type="entry name" value="HAMP domain in histidine kinase"/>
    <property type="match status" value="1"/>
</dbReference>
<evidence type="ECO:0000256" key="6">
    <source>
        <dbReference type="ARBA" id="ARBA00022679"/>
    </source>
</evidence>
<comment type="catalytic activity">
    <reaction evidence="1">
        <text>ATP + protein L-histidine = ADP + protein N-phospho-L-histidine.</text>
        <dbReference type="EC" id="2.7.13.3"/>
    </reaction>
</comment>
<dbReference type="InterPro" id="IPR004358">
    <property type="entry name" value="Sig_transdc_His_kin-like_C"/>
</dbReference>
<dbReference type="InterPro" id="IPR003660">
    <property type="entry name" value="HAMP_dom"/>
</dbReference>
<keyword evidence="8 12" id="KW-0418">Kinase</keyword>
<evidence type="ECO:0000256" key="10">
    <source>
        <dbReference type="ARBA" id="ARBA00023012"/>
    </source>
</evidence>
<organism evidence="12 13">
    <name type="scientific">Geobacillus stearothermophilus</name>
    <name type="common">Bacillus stearothermophilus</name>
    <dbReference type="NCBI Taxonomy" id="1422"/>
    <lineage>
        <taxon>Bacteria</taxon>
        <taxon>Bacillati</taxon>
        <taxon>Bacillota</taxon>
        <taxon>Bacilli</taxon>
        <taxon>Bacillales</taxon>
        <taxon>Anoxybacillaceae</taxon>
        <taxon>Geobacillus</taxon>
    </lineage>
</organism>
<dbReference type="SMART" id="SM00091">
    <property type="entry name" value="PAS"/>
    <property type="match status" value="1"/>
</dbReference>
<dbReference type="OrthoDB" id="9813151at2"/>
<evidence type="ECO:0000256" key="8">
    <source>
        <dbReference type="ARBA" id="ARBA00022777"/>
    </source>
</evidence>
<dbReference type="GO" id="GO:0016036">
    <property type="term" value="P:cellular response to phosphate starvation"/>
    <property type="evidence" value="ECO:0007669"/>
    <property type="project" value="TreeGrafter"/>
</dbReference>
<dbReference type="SUPFAM" id="SSF158472">
    <property type="entry name" value="HAMP domain-like"/>
    <property type="match status" value="1"/>
</dbReference>
<dbReference type="SMR" id="A0A0K9HV91"/>
<dbReference type="CDD" id="cd06225">
    <property type="entry name" value="HAMP"/>
    <property type="match status" value="1"/>
</dbReference>
<dbReference type="Gene3D" id="3.30.450.20">
    <property type="entry name" value="PAS domain"/>
    <property type="match status" value="2"/>
</dbReference>
<evidence type="ECO:0000313" key="13">
    <source>
        <dbReference type="Proteomes" id="UP000266922"/>
    </source>
</evidence>
<dbReference type="EC" id="2.7.13.3" evidence="3"/>
<dbReference type="SMART" id="SM00388">
    <property type="entry name" value="HisKA"/>
    <property type="match status" value="1"/>
</dbReference>
<dbReference type="SMART" id="SM00387">
    <property type="entry name" value="HATPase_c"/>
    <property type="match status" value="1"/>
</dbReference>
<dbReference type="Pfam" id="PF02518">
    <property type="entry name" value="HATPase_c"/>
    <property type="match status" value="1"/>
</dbReference>
<dbReference type="InterPro" id="IPR036097">
    <property type="entry name" value="HisK_dim/P_sf"/>
</dbReference>
<dbReference type="SUPFAM" id="SSF55874">
    <property type="entry name" value="ATPase domain of HSP90 chaperone/DNA topoisomerase II/histidine kinase"/>
    <property type="match status" value="1"/>
</dbReference>
<dbReference type="SUPFAM" id="SSF55785">
    <property type="entry name" value="PYP-like sensor domain (PAS domain)"/>
    <property type="match status" value="1"/>
</dbReference>
<dbReference type="InterPro" id="IPR050351">
    <property type="entry name" value="BphY/WalK/GraS-like"/>
</dbReference>
<keyword evidence="7" id="KW-0547">Nucleotide-binding</keyword>
<reference evidence="12 13" key="1">
    <citation type="submission" date="2018-10" db="EMBL/GenBank/DDBJ databases">
        <title>Geobacillus stearothermophilus in processing lines of powdered infant formula.</title>
        <authorList>
            <person name="Rhee M.S."/>
            <person name="Choi I.-G."/>
            <person name="Cho T.J."/>
            <person name="Park B."/>
        </authorList>
    </citation>
    <scope>NUCLEOTIDE SEQUENCE [LARGE SCALE GENOMIC DNA]</scope>
    <source>
        <strain evidence="12 13">FHS-PPGT130</strain>
    </source>
</reference>
<dbReference type="InterPro" id="IPR031967">
    <property type="entry name" value="PhoR_single_Cache-like_dom"/>
</dbReference>
<dbReference type="GO" id="GO:0005886">
    <property type="term" value="C:plasma membrane"/>
    <property type="evidence" value="ECO:0007669"/>
    <property type="project" value="UniProtKB-SubCell"/>
</dbReference>
<keyword evidence="10" id="KW-0902">Two-component regulatory system</keyword>
<evidence type="ECO:0000256" key="4">
    <source>
        <dbReference type="ARBA" id="ARBA00022475"/>
    </source>
</evidence>
<keyword evidence="11" id="KW-0472">Membrane</keyword>
<evidence type="ECO:0000256" key="11">
    <source>
        <dbReference type="ARBA" id="ARBA00023136"/>
    </source>
</evidence>
<dbReference type="PROSITE" id="PS50109">
    <property type="entry name" value="HIS_KIN"/>
    <property type="match status" value="1"/>
</dbReference>
<keyword evidence="6" id="KW-0808">Transferase</keyword>
<dbReference type="InterPro" id="IPR005467">
    <property type="entry name" value="His_kinase_dom"/>
</dbReference>
<evidence type="ECO:0000256" key="2">
    <source>
        <dbReference type="ARBA" id="ARBA00004651"/>
    </source>
</evidence>
<dbReference type="Pfam" id="PF00512">
    <property type="entry name" value="HisKA"/>
    <property type="match status" value="1"/>
</dbReference>
<comment type="caution">
    <text evidence="12">The sequence shown here is derived from an EMBL/GenBank/DDBJ whole genome shotgun (WGS) entry which is preliminary data.</text>
</comment>
<dbReference type="InterPro" id="IPR036890">
    <property type="entry name" value="HATPase_C_sf"/>
</dbReference>
<dbReference type="Pfam" id="PF16736">
    <property type="entry name" value="sCache_like"/>
    <property type="match status" value="1"/>
</dbReference>
<evidence type="ECO:0000313" key="12">
    <source>
        <dbReference type="EMBL" id="RLQ14941.1"/>
    </source>
</evidence>
<dbReference type="GO" id="GO:0004721">
    <property type="term" value="F:phosphoprotein phosphatase activity"/>
    <property type="evidence" value="ECO:0007669"/>
    <property type="project" value="TreeGrafter"/>
</dbReference>
<dbReference type="PROSITE" id="PS50885">
    <property type="entry name" value="HAMP"/>
    <property type="match status" value="1"/>
</dbReference>
<dbReference type="Pfam" id="PF00989">
    <property type="entry name" value="PAS"/>
    <property type="match status" value="1"/>
</dbReference>
<dbReference type="GO" id="GO:0000155">
    <property type="term" value="F:phosphorelay sensor kinase activity"/>
    <property type="evidence" value="ECO:0007669"/>
    <property type="project" value="InterPro"/>
</dbReference>
<dbReference type="InterPro" id="IPR013767">
    <property type="entry name" value="PAS_fold"/>
</dbReference>
<dbReference type="InterPro" id="IPR003594">
    <property type="entry name" value="HATPase_dom"/>
</dbReference>
<dbReference type="NCBIfam" id="NF046044">
    <property type="entry name" value="PnpS"/>
    <property type="match status" value="1"/>
</dbReference>
<dbReference type="InterPro" id="IPR000014">
    <property type="entry name" value="PAS"/>
</dbReference>
<dbReference type="EMBL" id="RCTJ01000004">
    <property type="protein sequence ID" value="RLQ14941.1"/>
    <property type="molecule type" value="Genomic_DNA"/>
</dbReference>
<dbReference type="AlphaFoldDB" id="A0A0K9HV91"/>
<proteinExistence type="predicted"/>
<evidence type="ECO:0000256" key="5">
    <source>
        <dbReference type="ARBA" id="ARBA00022553"/>
    </source>
</evidence>
<dbReference type="CDD" id="cd00082">
    <property type="entry name" value="HisKA"/>
    <property type="match status" value="1"/>
</dbReference>
<dbReference type="PRINTS" id="PR00344">
    <property type="entry name" value="BCTRLSENSOR"/>
</dbReference>
<comment type="subcellular location">
    <subcellularLocation>
        <location evidence="2">Cell membrane</location>
        <topology evidence="2">Multi-pass membrane protein</topology>
    </subcellularLocation>
</comment>
<dbReference type="CDD" id="cd00075">
    <property type="entry name" value="HATPase"/>
    <property type="match status" value="1"/>
</dbReference>
<evidence type="ECO:0000256" key="7">
    <source>
        <dbReference type="ARBA" id="ARBA00022741"/>
    </source>
</evidence>
<dbReference type="GO" id="GO:0006355">
    <property type="term" value="P:regulation of DNA-templated transcription"/>
    <property type="evidence" value="ECO:0007669"/>
    <property type="project" value="InterPro"/>
</dbReference>
<protein>
    <recommendedName>
        <fullName evidence="3">histidine kinase</fullName>
        <ecNumber evidence="3">2.7.13.3</ecNumber>
    </recommendedName>
</protein>
<keyword evidence="4" id="KW-1003">Cell membrane</keyword>